<dbReference type="PIRSF" id="PIRSF000770">
    <property type="entry name" value="RNA_pol_sigma-SigE/K"/>
    <property type="match status" value="1"/>
</dbReference>
<dbReference type="GO" id="GO:0016987">
    <property type="term" value="F:sigma factor activity"/>
    <property type="evidence" value="ECO:0007669"/>
    <property type="project" value="UniProtKB-KW"/>
</dbReference>
<evidence type="ECO:0000256" key="1">
    <source>
        <dbReference type="ARBA" id="ARBA00023015"/>
    </source>
</evidence>
<dbReference type="PANTHER" id="PTHR30603">
    <property type="entry name" value="RNA POLYMERASE SIGMA FACTOR RPO"/>
    <property type="match status" value="1"/>
</dbReference>
<dbReference type="Gene3D" id="1.10.601.10">
    <property type="entry name" value="RNA Polymerase Primary Sigma Factor"/>
    <property type="match status" value="1"/>
</dbReference>
<dbReference type="SUPFAM" id="SSF88659">
    <property type="entry name" value="Sigma3 and sigma4 domains of RNA polymerase sigma factors"/>
    <property type="match status" value="2"/>
</dbReference>
<keyword evidence="3 5" id="KW-0238">DNA-binding</keyword>
<evidence type="ECO:0000259" key="7">
    <source>
        <dbReference type="PROSITE" id="PS00716"/>
    </source>
</evidence>
<accession>A0A098QSV7</accession>
<dbReference type="Pfam" id="PF04539">
    <property type="entry name" value="Sigma70_r3"/>
    <property type="match status" value="1"/>
</dbReference>
<evidence type="ECO:0000313" key="9">
    <source>
        <dbReference type="Proteomes" id="UP000029692"/>
    </source>
</evidence>
<dbReference type="GO" id="GO:0003677">
    <property type="term" value="F:DNA binding"/>
    <property type="evidence" value="ECO:0007669"/>
    <property type="project" value="UniProtKB-KW"/>
</dbReference>
<dbReference type="EMBL" id="JNUP01000072">
    <property type="protein sequence ID" value="KGE70646.1"/>
    <property type="molecule type" value="Genomic_DNA"/>
</dbReference>
<feature type="domain" description="RNA polymerase sigma-70" evidence="6">
    <location>
        <begin position="76"/>
        <end position="89"/>
    </location>
</feature>
<dbReference type="InterPro" id="IPR050239">
    <property type="entry name" value="Sigma-70_RNA_pol_init_factors"/>
</dbReference>
<dbReference type="InterPro" id="IPR014284">
    <property type="entry name" value="RNA_pol_sigma-70_dom"/>
</dbReference>
<dbReference type="InterPro" id="IPR013325">
    <property type="entry name" value="RNA_pol_sigma_r2"/>
</dbReference>
<gene>
    <name evidence="8" type="ORF">DC28_14105</name>
</gene>
<keyword evidence="9" id="KW-1185">Reference proteome</keyword>
<proteinExistence type="inferred from homology"/>
<dbReference type="SUPFAM" id="SSF88946">
    <property type="entry name" value="Sigma2 domain of RNA polymerase sigma factors"/>
    <property type="match status" value="1"/>
</dbReference>
<dbReference type="eggNOG" id="COG0568">
    <property type="taxonomic scope" value="Bacteria"/>
</dbReference>
<evidence type="ECO:0000256" key="2">
    <source>
        <dbReference type="ARBA" id="ARBA00023082"/>
    </source>
</evidence>
<dbReference type="InterPro" id="IPR036388">
    <property type="entry name" value="WH-like_DNA-bd_sf"/>
</dbReference>
<dbReference type="STRING" id="1480694.DC28_14105"/>
<keyword evidence="1 5" id="KW-0805">Transcription regulation</keyword>
<comment type="similarity">
    <text evidence="5">Belongs to the sigma-70 factor family.</text>
</comment>
<evidence type="ECO:0000259" key="6">
    <source>
        <dbReference type="PROSITE" id="PS00715"/>
    </source>
</evidence>
<dbReference type="RefSeq" id="WP_037549912.1">
    <property type="nucleotide sequence ID" value="NZ_JNUP01000072.1"/>
</dbReference>
<evidence type="ECO:0000256" key="5">
    <source>
        <dbReference type="RuleBase" id="RU362124"/>
    </source>
</evidence>
<reference evidence="8 9" key="1">
    <citation type="submission" date="2014-05" db="EMBL/GenBank/DDBJ databases">
        <title>De novo Genome Sequence of Spirocheata sp.</title>
        <authorList>
            <person name="Shivani Y."/>
            <person name="Subhash Y."/>
            <person name="Tushar L."/>
            <person name="Sasikala C."/>
            <person name="Ramana C.V."/>
        </authorList>
    </citation>
    <scope>NUCLEOTIDE SEQUENCE [LARGE SCALE GENOMIC DNA]</scope>
    <source>
        <strain evidence="8 9">JC230</strain>
    </source>
</reference>
<comment type="caution">
    <text evidence="8">The sequence shown here is derived from an EMBL/GenBank/DDBJ whole genome shotgun (WGS) entry which is preliminary data.</text>
</comment>
<dbReference type="InterPro" id="IPR013324">
    <property type="entry name" value="RNA_pol_sigma_r3/r4-like"/>
</dbReference>
<dbReference type="Pfam" id="PF04542">
    <property type="entry name" value="Sigma70_r2"/>
    <property type="match status" value="1"/>
</dbReference>
<dbReference type="InterPro" id="IPR007624">
    <property type="entry name" value="RNA_pol_sigma70_r3"/>
</dbReference>
<name>A0A098QSV7_9SPIO</name>
<dbReference type="PRINTS" id="PR00046">
    <property type="entry name" value="SIGMA70FCT"/>
</dbReference>
<dbReference type="InterPro" id="IPR009042">
    <property type="entry name" value="RNA_pol_sigma70_r1_2"/>
</dbReference>
<organism evidence="8 9">
    <name type="scientific">Spirochaeta lutea</name>
    <dbReference type="NCBI Taxonomy" id="1480694"/>
    <lineage>
        <taxon>Bacteria</taxon>
        <taxon>Pseudomonadati</taxon>
        <taxon>Spirochaetota</taxon>
        <taxon>Spirochaetia</taxon>
        <taxon>Spirochaetales</taxon>
        <taxon>Spirochaetaceae</taxon>
        <taxon>Spirochaeta</taxon>
    </lineage>
</organism>
<dbReference type="OrthoDB" id="9809557at2"/>
<dbReference type="InterPro" id="IPR007627">
    <property type="entry name" value="RNA_pol_sigma70_r2"/>
</dbReference>
<dbReference type="Pfam" id="PF04545">
    <property type="entry name" value="Sigma70_r4"/>
    <property type="match status" value="1"/>
</dbReference>
<protein>
    <recommendedName>
        <fullName evidence="5">RNA polymerase sigma factor</fullName>
    </recommendedName>
</protein>
<dbReference type="GO" id="GO:0006352">
    <property type="term" value="P:DNA-templated transcription initiation"/>
    <property type="evidence" value="ECO:0007669"/>
    <property type="project" value="InterPro"/>
</dbReference>
<dbReference type="AlphaFoldDB" id="A0A098QSV7"/>
<dbReference type="NCBIfam" id="TIGR02937">
    <property type="entry name" value="sigma70-ECF"/>
    <property type="match status" value="1"/>
</dbReference>
<evidence type="ECO:0000256" key="3">
    <source>
        <dbReference type="ARBA" id="ARBA00023125"/>
    </source>
</evidence>
<dbReference type="InterPro" id="IPR000943">
    <property type="entry name" value="RNA_pol_sigma70"/>
</dbReference>
<dbReference type="Pfam" id="PF00140">
    <property type="entry name" value="Sigma70_r1_2"/>
    <property type="match status" value="1"/>
</dbReference>
<dbReference type="PANTHER" id="PTHR30603:SF47">
    <property type="entry name" value="RNA POLYMERASE SIGMA FACTOR SIGD, CHLOROPLASTIC"/>
    <property type="match status" value="1"/>
</dbReference>
<sequence length="286" mass="32905">MAVAEKNRATDAENILSVYLKEINKIPLLTREQENEYARAARDGDKHAKDMLVQSNLRFVVNVAKKYQNQGLPLDDLISEGNIGLMNAIERFDVDKGYHFISYAVWWIRQAILKAICEKSRMIRLPLNRANELVQIEKVRKEITGTKGETAEIQEIAQMLNMNPEHVHDLVSIARDHVSLETPVYNEKDSSVLSDFVEDTVYKSPDEVLIHDALKNDINMILGTLSEKEAEIIQYRFGLNGRSPLSLKEIGDRYNLTKERIRQIEKKALKRLQHPTRSKFLESYIA</sequence>
<evidence type="ECO:0000313" key="8">
    <source>
        <dbReference type="EMBL" id="KGE70646.1"/>
    </source>
</evidence>
<keyword evidence="4 5" id="KW-0804">Transcription</keyword>
<evidence type="ECO:0000256" key="4">
    <source>
        <dbReference type="ARBA" id="ARBA00023163"/>
    </source>
</evidence>
<dbReference type="CDD" id="cd06171">
    <property type="entry name" value="Sigma70_r4"/>
    <property type="match status" value="1"/>
</dbReference>
<dbReference type="PROSITE" id="PS00715">
    <property type="entry name" value="SIGMA70_1"/>
    <property type="match status" value="1"/>
</dbReference>
<comment type="function">
    <text evidence="5">Sigma factors are initiation factors that promote the attachment of RNA polymerase to specific initiation sites and are then released.</text>
</comment>
<dbReference type="Proteomes" id="UP000029692">
    <property type="component" value="Unassembled WGS sequence"/>
</dbReference>
<feature type="domain" description="RNA polymerase sigma-70" evidence="7">
    <location>
        <begin position="246"/>
        <end position="272"/>
    </location>
</feature>
<dbReference type="PROSITE" id="PS00716">
    <property type="entry name" value="SIGMA70_2"/>
    <property type="match status" value="1"/>
</dbReference>
<keyword evidence="2 5" id="KW-0731">Sigma factor</keyword>
<dbReference type="InterPro" id="IPR007630">
    <property type="entry name" value="RNA_pol_sigma70_r4"/>
</dbReference>
<dbReference type="Gene3D" id="1.10.10.10">
    <property type="entry name" value="Winged helix-like DNA-binding domain superfamily/Winged helix DNA-binding domain"/>
    <property type="match status" value="2"/>
</dbReference>